<organism evidence="2 3">
    <name type="scientific">Arthrobacter stackebrandtii</name>
    <dbReference type="NCBI Taxonomy" id="272161"/>
    <lineage>
        <taxon>Bacteria</taxon>
        <taxon>Bacillati</taxon>
        <taxon>Actinomycetota</taxon>
        <taxon>Actinomycetes</taxon>
        <taxon>Micrococcales</taxon>
        <taxon>Micrococcaceae</taxon>
        <taxon>Arthrobacter</taxon>
    </lineage>
</organism>
<evidence type="ECO:0000259" key="1">
    <source>
        <dbReference type="Pfam" id="PF00144"/>
    </source>
</evidence>
<protein>
    <submittedName>
        <fullName evidence="2">CubicO group peptidase (Beta-lactamase class C family)</fullName>
    </submittedName>
</protein>
<dbReference type="Gene3D" id="3.40.710.10">
    <property type="entry name" value="DD-peptidase/beta-lactamase superfamily"/>
    <property type="match status" value="1"/>
</dbReference>
<accession>A0ABS4YWG5</accession>
<dbReference type="RefSeq" id="WP_209680144.1">
    <property type="nucleotide sequence ID" value="NZ_JAGIOI010000001.1"/>
</dbReference>
<dbReference type="Proteomes" id="UP000711614">
    <property type="component" value="Unassembled WGS sequence"/>
</dbReference>
<proteinExistence type="predicted"/>
<comment type="caution">
    <text evidence="2">The sequence shown here is derived from an EMBL/GenBank/DDBJ whole genome shotgun (WGS) entry which is preliminary data.</text>
</comment>
<dbReference type="Pfam" id="PF00144">
    <property type="entry name" value="Beta-lactamase"/>
    <property type="match status" value="1"/>
</dbReference>
<evidence type="ECO:0000313" key="3">
    <source>
        <dbReference type="Proteomes" id="UP000711614"/>
    </source>
</evidence>
<dbReference type="PANTHER" id="PTHR43283">
    <property type="entry name" value="BETA-LACTAMASE-RELATED"/>
    <property type="match status" value="1"/>
</dbReference>
<evidence type="ECO:0000313" key="2">
    <source>
        <dbReference type="EMBL" id="MBP2413122.1"/>
    </source>
</evidence>
<dbReference type="InterPro" id="IPR050789">
    <property type="entry name" value="Diverse_Enzym_Activities"/>
</dbReference>
<gene>
    <name evidence="2" type="ORF">JOF48_001921</name>
</gene>
<dbReference type="PANTHER" id="PTHR43283:SF3">
    <property type="entry name" value="BETA-LACTAMASE FAMILY PROTEIN (AFU_ORTHOLOGUE AFUA_5G07500)"/>
    <property type="match status" value="1"/>
</dbReference>
<feature type="domain" description="Beta-lactamase-related" evidence="1">
    <location>
        <begin position="13"/>
        <end position="353"/>
    </location>
</feature>
<dbReference type="InterPro" id="IPR012338">
    <property type="entry name" value="Beta-lactam/transpept-like"/>
</dbReference>
<dbReference type="EMBL" id="JAGIOI010000001">
    <property type="protein sequence ID" value="MBP2413122.1"/>
    <property type="molecule type" value="Genomic_DNA"/>
</dbReference>
<dbReference type="SUPFAM" id="SSF56601">
    <property type="entry name" value="beta-lactamase/transpeptidase-like"/>
    <property type="match status" value="1"/>
</dbReference>
<keyword evidence="3" id="KW-1185">Reference proteome</keyword>
<dbReference type="InterPro" id="IPR001466">
    <property type="entry name" value="Beta-lactam-related"/>
</dbReference>
<reference evidence="2 3" key="1">
    <citation type="submission" date="2021-03" db="EMBL/GenBank/DDBJ databases">
        <title>Sequencing the genomes of 1000 actinobacteria strains.</title>
        <authorList>
            <person name="Klenk H.-P."/>
        </authorList>
    </citation>
    <scope>NUCLEOTIDE SEQUENCE [LARGE SCALE GENOMIC DNA]</scope>
    <source>
        <strain evidence="2 3">DSM 16005</strain>
    </source>
</reference>
<name>A0ABS4YWG5_9MICC</name>
<sequence length="367" mass="38532">MSSQLAGVWHALEDKVAQGWAPGMVAGIRHGGETEFFATGVRTLGRPEPMRADTPFRIASLSKPIAGALAVSMIADGSLSPDDPADIWLPELAYPRVLTSPGAPLEHTVAAEHDITVRQLLTLTHGLGVSLEDTPLARAVAAAGLLPGARPLPMAPDDYMARIGALPLAHQPGTRWSYHIGSDILSVLIARAGQAPLGDILRERITGPLGMASTGFTGNPAELPTAYEWTTAGPSVFDGPEGMFSRPPGTESLGGGLVSTVPDYMAFLAALADDTLLPPDLRALMTSDQLNDSQKAGLDGMLDPGTSWGWQVSVEPGGRYGWTGGTGTTAYVDPEKDVIGVLFTQRLMSGPDEDFGYFWKPLAAALG</sequence>